<dbReference type="AlphaFoldDB" id="A0AAV7PG16"/>
<accession>A0AAV7PG16</accession>
<protein>
    <submittedName>
        <fullName evidence="1">Uncharacterized protein</fullName>
    </submittedName>
</protein>
<organism evidence="1 2">
    <name type="scientific">Pleurodeles waltl</name>
    <name type="common">Iberian ribbed newt</name>
    <dbReference type="NCBI Taxonomy" id="8319"/>
    <lineage>
        <taxon>Eukaryota</taxon>
        <taxon>Metazoa</taxon>
        <taxon>Chordata</taxon>
        <taxon>Craniata</taxon>
        <taxon>Vertebrata</taxon>
        <taxon>Euteleostomi</taxon>
        <taxon>Amphibia</taxon>
        <taxon>Batrachia</taxon>
        <taxon>Caudata</taxon>
        <taxon>Salamandroidea</taxon>
        <taxon>Salamandridae</taxon>
        <taxon>Pleurodelinae</taxon>
        <taxon>Pleurodeles</taxon>
    </lineage>
</organism>
<reference evidence="1" key="1">
    <citation type="journal article" date="2022" name="bioRxiv">
        <title>Sequencing and chromosome-scale assembly of the giantPleurodeles waltlgenome.</title>
        <authorList>
            <person name="Brown T."/>
            <person name="Elewa A."/>
            <person name="Iarovenko S."/>
            <person name="Subramanian E."/>
            <person name="Araus A.J."/>
            <person name="Petzold A."/>
            <person name="Susuki M."/>
            <person name="Suzuki K.-i.T."/>
            <person name="Hayashi T."/>
            <person name="Toyoda A."/>
            <person name="Oliveira C."/>
            <person name="Osipova E."/>
            <person name="Leigh N.D."/>
            <person name="Simon A."/>
            <person name="Yun M.H."/>
        </authorList>
    </citation>
    <scope>NUCLEOTIDE SEQUENCE</scope>
    <source>
        <strain evidence="1">20211129_DDA</strain>
        <tissue evidence="1">Liver</tissue>
    </source>
</reference>
<name>A0AAV7PG16_PLEWA</name>
<gene>
    <name evidence="1" type="ORF">NDU88_004734</name>
</gene>
<comment type="caution">
    <text evidence="1">The sequence shown here is derived from an EMBL/GenBank/DDBJ whole genome shotgun (WGS) entry which is preliminary data.</text>
</comment>
<evidence type="ECO:0000313" key="2">
    <source>
        <dbReference type="Proteomes" id="UP001066276"/>
    </source>
</evidence>
<dbReference type="Proteomes" id="UP001066276">
    <property type="component" value="Chromosome 7"/>
</dbReference>
<sequence>MVLGTETAIEHAKKELKEIEGPEKELLGEDGIAEGKQVLENLNKTIKEFNSFELKNYSKAFPYLKDEYYSVIRPQDKQCSWEKYKKDHTVTFSNSSTRTDDSYPREAKPC</sequence>
<dbReference type="EMBL" id="JANPWB010000011">
    <property type="protein sequence ID" value="KAJ1126326.1"/>
    <property type="molecule type" value="Genomic_DNA"/>
</dbReference>
<keyword evidence="2" id="KW-1185">Reference proteome</keyword>
<proteinExistence type="predicted"/>
<evidence type="ECO:0000313" key="1">
    <source>
        <dbReference type="EMBL" id="KAJ1126326.1"/>
    </source>
</evidence>